<evidence type="ECO:0000313" key="2">
    <source>
        <dbReference type="Proteomes" id="UP000199545"/>
    </source>
</evidence>
<protein>
    <submittedName>
        <fullName evidence="1">Uncharacterized protein</fullName>
    </submittedName>
</protein>
<sequence>MLNFEIVFITQLQKMNTKPFLQLTNRQFAGMNFLYVILNPNTSQTKFENFLLTEAKRLISGTDWSFEYQYVRTSNQRLVYRFRFRAPEEKSFCCGNQCPHCILKR</sequence>
<organism evidence="1 2">
    <name type="scientific">Thermoflavimicrobium dichotomicum</name>
    <dbReference type="NCBI Taxonomy" id="46223"/>
    <lineage>
        <taxon>Bacteria</taxon>
        <taxon>Bacillati</taxon>
        <taxon>Bacillota</taxon>
        <taxon>Bacilli</taxon>
        <taxon>Bacillales</taxon>
        <taxon>Thermoactinomycetaceae</taxon>
        <taxon>Thermoflavimicrobium</taxon>
    </lineage>
</organism>
<name>A0A1I3MQ21_9BACL</name>
<dbReference type="Proteomes" id="UP000199545">
    <property type="component" value="Unassembled WGS sequence"/>
</dbReference>
<dbReference type="EMBL" id="FORR01000003">
    <property type="protein sequence ID" value="SFI99031.1"/>
    <property type="molecule type" value="Genomic_DNA"/>
</dbReference>
<accession>A0A1I3MQ21</accession>
<evidence type="ECO:0000313" key="1">
    <source>
        <dbReference type="EMBL" id="SFI99031.1"/>
    </source>
</evidence>
<reference evidence="1 2" key="1">
    <citation type="submission" date="2016-10" db="EMBL/GenBank/DDBJ databases">
        <authorList>
            <person name="de Groot N.N."/>
        </authorList>
    </citation>
    <scope>NUCLEOTIDE SEQUENCE [LARGE SCALE GENOMIC DNA]</scope>
    <source>
        <strain evidence="1 2">DSM 44778</strain>
    </source>
</reference>
<dbReference type="AlphaFoldDB" id="A0A1I3MQ21"/>
<keyword evidence="2" id="KW-1185">Reference proteome</keyword>
<gene>
    <name evidence="1" type="ORF">SAMN05421852_103154</name>
</gene>
<proteinExistence type="predicted"/>